<dbReference type="RefSeq" id="XP_030991557.1">
    <property type="nucleotide sequence ID" value="XM_031143770.1"/>
</dbReference>
<comment type="caution">
    <text evidence="2">The sequence shown here is derived from an EMBL/GenBank/DDBJ whole genome shotgun (WGS) entry which is preliminary data.</text>
</comment>
<sequence>MLRLVGILVYAAVSSLAQQTGEHPDWPRWCGKVYKSGYPSFNPGGQTVEPPVSPDAPLLYVQLKPRYSLYLDGEAKGQFVVNAGLSQHFGEPFPSSSASRLDFSIKIASTGEKLVESHVDVGKTGALFSFDLASLKPQLEAHEVTFEGSLQGHARGYTATTELFYLPDKSSGSVTKLDNLNGGMLFRNGASGNKFRPLLPYGYYASYDGFLGKNDTGEIQKYADYGLNAMTPLTTFPVSTDAFAYMDKIDLPWMYDLRDGYKNLTWVEEEVLKARDGEAIFSYWSADEPDGWQDPFNSTTLALDTIRRLDPYHPVAVVLNCQDYYFGPYSAGADIIMEDVYPIGTNQSWSKWNTTCNTTIGDCGCDNCRDGVHVVQNVGNRLDDLSKYEEWLGRWPKTKIHNPQSFHGEGYWARDPTPEEEWAMNLLALNHGAQGVISWVYPAAEILSQAHGKLAKVITKSPVLDFVVGGDRPHRVKVSANEDVDVSFWKLGNRMLVSLVNSGYSDVNGPVEIAVPDAASIEATVWGGLSWSVEGGKLSVPGVAALETAMVIVKLSCVRRGPLI</sequence>
<evidence type="ECO:0000256" key="1">
    <source>
        <dbReference type="SAM" id="SignalP"/>
    </source>
</evidence>
<feature type="chain" id="PRO_5021299941" evidence="1">
    <location>
        <begin position="18"/>
        <end position="564"/>
    </location>
</feature>
<dbReference type="InParanoid" id="A0A507AT20"/>
<accession>A0A507AT20</accession>
<dbReference type="Proteomes" id="UP000319257">
    <property type="component" value="Unassembled WGS sequence"/>
</dbReference>
<dbReference type="GeneID" id="41976315"/>
<keyword evidence="1" id="KW-0732">Signal</keyword>
<dbReference type="STRING" id="1093900.A0A507AT20"/>
<keyword evidence="3" id="KW-1185">Reference proteome</keyword>
<protein>
    <submittedName>
        <fullName evidence="2">Uncharacterized protein</fullName>
    </submittedName>
</protein>
<feature type="signal peptide" evidence="1">
    <location>
        <begin position="1"/>
        <end position="17"/>
    </location>
</feature>
<evidence type="ECO:0000313" key="2">
    <source>
        <dbReference type="EMBL" id="TPX09846.1"/>
    </source>
</evidence>
<gene>
    <name evidence="2" type="ORF">E0L32_008868</name>
</gene>
<dbReference type="OrthoDB" id="2338662at2759"/>
<dbReference type="EMBL" id="SKBQ01000061">
    <property type="protein sequence ID" value="TPX09846.1"/>
    <property type="molecule type" value="Genomic_DNA"/>
</dbReference>
<organism evidence="2 3">
    <name type="scientific">Thyridium curvatum</name>
    <dbReference type="NCBI Taxonomy" id="1093900"/>
    <lineage>
        <taxon>Eukaryota</taxon>
        <taxon>Fungi</taxon>
        <taxon>Dikarya</taxon>
        <taxon>Ascomycota</taxon>
        <taxon>Pezizomycotina</taxon>
        <taxon>Sordariomycetes</taxon>
        <taxon>Sordariomycetidae</taxon>
        <taxon>Thyridiales</taxon>
        <taxon>Thyridiaceae</taxon>
        <taxon>Thyridium</taxon>
    </lineage>
</organism>
<reference evidence="2 3" key="1">
    <citation type="submission" date="2019-06" db="EMBL/GenBank/DDBJ databases">
        <title>Draft genome sequence of the filamentous fungus Phialemoniopsis curvata isolated from diesel fuel.</title>
        <authorList>
            <person name="Varaljay V.A."/>
            <person name="Lyon W.J."/>
            <person name="Crouch A.L."/>
            <person name="Drake C.E."/>
            <person name="Hollomon J.M."/>
            <person name="Nadeau L.J."/>
            <person name="Nunn H.S."/>
            <person name="Stevenson B.S."/>
            <person name="Bojanowski C.L."/>
            <person name="Crookes-Goodson W.J."/>
        </authorList>
    </citation>
    <scope>NUCLEOTIDE SEQUENCE [LARGE SCALE GENOMIC DNA]</scope>
    <source>
        <strain evidence="2 3">D216</strain>
    </source>
</reference>
<evidence type="ECO:0000313" key="3">
    <source>
        <dbReference type="Proteomes" id="UP000319257"/>
    </source>
</evidence>
<proteinExistence type="predicted"/>
<dbReference type="AlphaFoldDB" id="A0A507AT20"/>
<name>A0A507AT20_9PEZI</name>